<evidence type="ECO:0000313" key="2">
    <source>
        <dbReference type="EMBL" id="CAB1441347.1"/>
    </source>
</evidence>
<dbReference type="Proteomes" id="UP001153269">
    <property type="component" value="Unassembled WGS sequence"/>
</dbReference>
<organism evidence="2 3">
    <name type="scientific">Pleuronectes platessa</name>
    <name type="common">European plaice</name>
    <dbReference type="NCBI Taxonomy" id="8262"/>
    <lineage>
        <taxon>Eukaryota</taxon>
        <taxon>Metazoa</taxon>
        <taxon>Chordata</taxon>
        <taxon>Craniata</taxon>
        <taxon>Vertebrata</taxon>
        <taxon>Euteleostomi</taxon>
        <taxon>Actinopterygii</taxon>
        <taxon>Neopterygii</taxon>
        <taxon>Teleostei</taxon>
        <taxon>Neoteleostei</taxon>
        <taxon>Acanthomorphata</taxon>
        <taxon>Carangaria</taxon>
        <taxon>Pleuronectiformes</taxon>
        <taxon>Pleuronectoidei</taxon>
        <taxon>Pleuronectidae</taxon>
        <taxon>Pleuronectes</taxon>
    </lineage>
</organism>
<feature type="region of interest" description="Disordered" evidence="1">
    <location>
        <begin position="1"/>
        <end position="32"/>
    </location>
</feature>
<keyword evidence="3" id="KW-1185">Reference proteome</keyword>
<name>A0A9N7YXB9_PLEPL</name>
<feature type="region of interest" description="Disordered" evidence="1">
    <location>
        <begin position="50"/>
        <end position="104"/>
    </location>
</feature>
<reference evidence="2" key="1">
    <citation type="submission" date="2020-03" db="EMBL/GenBank/DDBJ databases">
        <authorList>
            <person name="Weist P."/>
        </authorList>
    </citation>
    <scope>NUCLEOTIDE SEQUENCE</scope>
</reference>
<feature type="compositionally biased region" description="Basic and acidic residues" evidence="1">
    <location>
        <begin position="9"/>
        <end position="21"/>
    </location>
</feature>
<proteinExistence type="predicted"/>
<sequence length="104" mass="10809">MTMCNLGTKEGEKSWERDGRLKSGPMTAPAEMENRVRPFQPCRAPGEAGCGLTGSVLPSSSSRGMSQPAGQPARPPHTPFGVSAHRALLGPGLGSDGYRAQMGG</sequence>
<feature type="compositionally biased region" description="Polar residues" evidence="1">
    <location>
        <begin position="56"/>
        <end position="69"/>
    </location>
</feature>
<dbReference type="AlphaFoldDB" id="A0A9N7YXB9"/>
<protein>
    <submittedName>
        <fullName evidence="2">Uncharacterized protein</fullName>
    </submittedName>
</protein>
<comment type="caution">
    <text evidence="2">The sequence shown here is derived from an EMBL/GenBank/DDBJ whole genome shotgun (WGS) entry which is preliminary data.</text>
</comment>
<evidence type="ECO:0000256" key="1">
    <source>
        <dbReference type="SAM" id="MobiDB-lite"/>
    </source>
</evidence>
<evidence type="ECO:0000313" key="3">
    <source>
        <dbReference type="Proteomes" id="UP001153269"/>
    </source>
</evidence>
<gene>
    <name evidence="2" type="ORF">PLEPLA_LOCUS29123</name>
</gene>
<dbReference type="EMBL" id="CADEAL010002624">
    <property type="protein sequence ID" value="CAB1441347.1"/>
    <property type="molecule type" value="Genomic_DNA"/>
</dbReference>
<accession>A0A9N7YXB9</accession>